<dbReference type="InterPro" id="IPR029032">
    <property type="entry name" value="AhpD-like"/>
</dbReference>
<evidence type="ECO:0000313" key="3">
    <source>
        <dbReference type="Proteomes" id="UP000033054"/>
    </source>
</evidence>
<dbReference type="PATRIC" id="fig|1379870.5.peg.580"/>
<dbReference type="AlphaFoldDB" id="A0A0E3V587"/>
<keyword evidence="2" id="KW-0560">Oxidoreductase</keyword>
<proteinExistence type="predicted"/>
<keyword evidence="3" id="KW-1185">Reference proteome</keyword>
<accession>A0A0E3V587</accession>
<gene>
    <name evidence="2" type="ORF">SD10_02615</name>
</gene>
<dbReference type="PANTHER" id="PTHR35446:SF3">
    <property type="entry name" value="CMD DOMAIN-CONTAINING PROTEIN"/>
    <property type="match status" value="1"/>
</dbReference>
<dbReference type="EMBL" id="CP010429">
    <property type="protein sequence ID" value="AKD53962.1"/>
    <property type="molecule type" value="Genomic_DNA"/>
</dbReference>
<dbReference type="SUPFAM" id="SSF69118">
    <property type="entry name" value="AhpD-like"/>
    <property type="match status" value="1"/>
</dbReference>
<dbReference type="Gene3D" id="1.20.1290.10">
    <property type="entry name" value="AhpD-like"/>
    <property type="match status" value="1"/>
</dbReference>
<dbReference type="InterPro" id="IPR004675">
    <property type="entry name" value="AhpD_core"/>
</dbReference>
<evidence type="ECO:0000259" key="1">
    <source>
        <dbReference type="Pfam" id="PF02627"/>
    </source>
</evidence>
<protein>
    <submittedName>
        <fullName evidence="2">Alkylhydroperoxidase</fullName>
    </submittedName>
</protein>
<organism evidence="2 3">
    <name type="scientific">Spirosoma radiotolerans</name>
    <dbReference type="NCBI Taxonomy" id="1379870"/>
    <lineage>
        <taxon>Bacteria</taxon>
        <taxon>Pseudomonadati</taxon>
        <taxon>Bacteroidota</taxon>
        <taxon>Cytophagia</taxon>
        <taxon>Cytophagales</taxon>
        <taxon>Cytophagaceae</taxon>
        <taxon>Spirosoma</taxon>
    </lineage>
</organism>
<dbReference type="Proteomes" id="UP000033054">
    <property type="component" value="Chromosome"/>
</dbReference>
<evidence type="ECO:0000313" key="2">
    <source>
        <dbReference type="EMBL" id="AKD53962.1"/>
    </source>
</evidence>
<dbReference type="InterPro" id="IPR003779">
    <property type="entry name" value="CMD-like"/>
</dbReference>
<keyword evidence="2" id="KW-0575">Peroxidase</keyword>
<dbReference type="OrthoDB" id="9808310at2"/>
<dbReference type="KEGG" id="srd:SD10_02615"/>
<sequence>MASFTVPTRDQVSAQNQQLFDTLQKGLGFVPNLYATFGLSDNGLGAYLAFQQSQTKGAFRAKEREAINLVVSQVNKCVYCLAAHTALGKMNGFSDQQMLQLRAGYADFDPKLDALVKLAQAITETKGHPATELVDAYIAAGYAQSSVIDLILMVGDKIMSNYLHSMTNIPVDFPAAPALESIEA</sequence>
<reference evidence="2 3" key="1">
    <citation type="journal article" date="2014" name="Curr. Microbiol.">
        <title>Spirosoma radiotolerans sp. nov., a gamma-radiation-resistant bacterium isolated from gamma ray-irradiated soil.</title>
        <authorList>
            <person name="Lee J.J."/>
            <person name="Srinivasan S."/>
            <person name="Lim S."/>
            <person name="Joe M."/>
            <person name="Im S."/>
            <person name="Bae S.I."/>
            <person name="Park K.R."/>
            <person name="Han J.H."/>
            <person name="Park S.H."/>
            <person name="Joo B.M."/>
            <person name="Park S.J."/>
            <person name="Kim M.K."/>
        </authorList>
    </citation>
    <scope>NUCLEOTIDE SEQUENCE [LARGE SCALE GENOMIC DNA]</scope>
    <source>
        <strain evidence="2 3">DG5A</strain>
    </source>
</reference>
<feature type="domain" description="Carboxymuconolactone decarboxylase-like" evidence="1">
    <location>
        <begin position="48"/>
        <end position="117"/>
    </location>
</feature>
<dbReference type="NCBIfam" id="TIGR00778">
    <property type="entry name" value="ahpD_dom"/>
    <property type="match status" value="1"/>
</dbReference>
<dbReference type="PANTHER" id="PTHR35446">
    <property type="entry name" value="SI:CH211-175M2.5"/>
    <property type="match status" value="1"/>
</dbReference>
<dbReference type="HOGENOM" id="CLU_082760_5_0_10"/>
<dbReference type="GO" id="GO:0051920">
    <property type="term" value="F:peroxiredoxin activity"/>
    <property type="evidence" value="ECO:0007669"/>
    <property type="project" value="InterPro"/>
</dbReference>
<dbReference type="RefSeq" id="WP_046375557.1">
    <property type="nucleotide sequence ID" value="NZ_CP010429.1"/>
</dbReference>
<dbReference type="Pfam" id="PF02627">
    <property type="entry name" value="CMD"/>
    <property type="match status" value="1"/>
</dbReference>
<name>A0A0E3V587_9BACT</name>
<dbReference type="STRING" id="1379870.SD10_02615"/>